<sequence length="254" mass="27890">MTAVSETPLPGRELFASYAFPPNELGYCGPPDSTVLLSGQGPAAIDRHAKGFDGAWPYLEEIATASGLHDPLDPEAVRSYWVGGPLLARVDGHRMLNRLRAALPGQPTGLLDDLDDPSELLAHHSFHVFVVYPWVRFLDADPGHPLRILQSCRIRWGVVDSVDDHHVVITSSPVRYDSGLLVLGDAAPERVRWRREDGVSLAPRPALGTTVSAHWDWVCGTIDGPDCEALAAATRSTLNLVNRVRRQRPADKYR</sequence>
<accession>A0A7I7TER6</accession>
<keyword evidence="2" id="KW-1185">Reference proteome</keyword>
<evidence type="ECO:0000313" key="1">
    <source>
        <dbReference type="EMBL" id="BBY67213.1"/>
    </source>
</evidence>
<organism evidence="1 2">
    <name type="scientific">Mycolicibacterium helvum</name>
    <dbReference type="NCBI Taxonomy" id="1534349"/>
    <lineage>
        <taxon>Bacteria</taxon>
        <taxon>Bacillati</taxon>
        <taxon>Actinomycetota</taxon>
        <taxon>Actinomycetes</taxon>
        <taxon>Mycobacteriales</taxon>
        <taxon>Mycobacteriaceae</taxon>
        <taxon>Mycolicibacterium</taxon>
    </lineage>
</organism>
<proteinExistence type="predicted"/>
<dbReference type="Proteomes" id="UP000467148">
    <property type="component" value="Chromosome"/>
</dbReference>
<dbReference type="Pfam" id="PF19927">
    <property type="entry name" value="DUF6390"/>
    <property type="match status" value="1"/>
</dbReference>
<dbReference type="InterPro" id="IPR045660">
    <property type="entry name" value="DUF6390"/>
</dbReference>
<gene>
    <name evidence="1" type="ORF">MHEL_54560</name>
</gene>
<evidence type="ECO:0000313" key="2">
    <source>
        <dbReference type="Proteomes" id="UP000467148"/>
    </source>
</evidence>
<dbReference type="RefSeq" id="WP_407662834.1">
    <property type="nucleotide sequence ID" value="NZ_AP022596.1"/>
</dbReference>
<dbReference type="AlphaFoldDB" id="A0A7I7TER6"/>
<reference evidence="1 2" key="1">
    <citation type="journal article" date="2019" name="Emerg. Microbes Infect.">
        <title>Comprehensive subspecies identification of 175 nontuberculous mycobacteria species based on 7547 genomic profiles.</title>
        <authorList>
            <person name="Matsumoto Y."/>
            <person name="Kinjo T."/>
            <person name="Motooka D."/>
            <person name="Nabeya D."/>
            <person name="Jung N."/>
            <person name="Uechi K."/>
            <person name="Horii T."/>
            <person name="Iida T."/>
            <person name="Fujita J."/>
            <person name="Nakamura S."/>
        </authorList>
    </citation>
    <scope>NUCLEOTIDE SEQUENCE [LARGE SCALE GENOMIC DNA]</scope>
    <source>
        <strain evidence="1 2">JCM 30396</strain>
    </source>
</reference>
<dbReference type="KEGG" id="mhev:MHEL_54560"/>
<protein>
    <submittedName>
        <fullName evidence="1">Uncharacterized protein</fullName>
    </submittedName>
</protein>
<name>A0A7I7TER6_9MYCO</name>
<dbReference type="EMBL" id="AP022596">
    <property type="protein sequence ID" value="BBY67213.1"/>
    <property type="molecule type" value="Genomic_DNA"/>
</dbReference>